<reference evidence="3" key="1">
    <citation type="submission" date="2024-09" db="EMBL/GenBank/DDBJ databases">
        <authorList>
            <person name="Sun Q."/>
        </authorList>
    </citation>
    <scope>NUCLEOTIDE SEQUENCE [LARGE SCALE GENOMIC DNA]</scope>
    <source>
        <strain evidence="3">JCM 31273</strain>
    </source>
</reference>
<sequence length="309" mass="32905">MTRRFAVRVAPSESAALRDAAGSGSVDDACAALDLDPDDPLATLTERPPSLWRALAAAARERGLEHPGDDERRRLRTALDESAEEIDAADGADTADDASDALAAARRRAAAAGADVDRLRERAATLRGRLAEARERTTHDASDDSDASGNADEDADATAVDSLRAEFAAATRALSEAETERVAADQALARAAERSRSVRDARERRLRLRDALANRRREARRDLAREVYPAFANAVAAFHSEVDPVDGRVADAEVGDDPGDFDGDAVVAHAAAIRIAERSDPVVVGVDRFVDATAARDWLRAPVVLVGAE</sequence>
<evidence type="ECO:0000256" key="2">
    <source>
        <dbReference type="SAM" id="MobiDB-lite"/>
    </source>
</evidence>
<name>A0ABD5MND1_9EURY</name>
<dbReference type="EMBL" id="JBHMAJ010000009">
    <property type="protein sequence ID" value="MFB9825334.1"/>
    <property type="molecule type" value="Genomic_DNA"/>
</dbReference>
<feature type="region of interest" description="Disordered" evidence="2">
    <location>
        <begin position="127"/>
        <end position="159"/>
    </location>
</feature>
<dbReference type="GeneID" id="67211251"/>
<comment type="caution">
    <text evidence="3">The sequence shown here is derived from an EMBL/GenBank/DDBJ whole genome shotgun (WGS) entry which is preliminary data.</text>
</comment>
<dbReference type="Proteomes" id="UP001589595">
    <property type="component" value="Unassembled WGS sequence"/>
</dbReference>
<evidence type="ECO:0000313" key="3">
    <source>
        <dbReference type="EMBL" id="MFB9825334.1"/>
    </source>
</evidence>
<keyword evidence="1" id="KW-0175">Coiled coil</keyword>
<proteinExistence type="predicted"/>
<gene>
    <name evidence="3" type="ORF">ACFFOL_14280</name>
</gene>
<evidence type="ECO:0000256" key="1">
    <source>
        <dbReference type="SAM" id="Coils"/>
    </source>
</evidence>
<organism evidence="3 4">
    <name type="scientific">Halobaculum roseum</name>
    <dbReference type="NCBI Taxonomy" id="2175149"/>
    <lineage>
        <taxon>Archaea</taxon>
        <taxon>Methanobacteriati</taxon>
        <taxon>Methanobacteriota</taxon>
        <taxon>Stenosarchaea group</taxon>
        <taxon>Halobacteria</taxon>
        <taxon>Halobacteriales</taxon>
        <taxon>Haloferacaceae</taxon>
        <taxon>Halobaculum</taxon>
    </lineage>
</organism>
<feature type="coiled-coil region" evidence="1">
    <location>
        <begin position="160"/>
        <end position="218"/>
    </location>
</feature>
<accession>A0ABD5MND1</accession>
<evidence type="ECO:0000313" key="4">
    <source>
        <dbReference type="Proteomes" id="UP001589595"/>
    </source>
</evidence>
<dbReference type="RefSeq" id="WP_222921164.1">
    <property type="nucleotide sequence ID" value="NZ_CP082286.1"/>
</dbReference>
<feature type="compositionally biased region" description="Acidic residues" evidence="2">
    <location>
        <begin position="81"/>
        <end position="96"/>
    </location>
</feature>
<dbReference type="InterPro" id="IPR057178">
    <property type="entry name" value="DUF7856"/>
</dbReference>
<feature type="compositionally biased region" description="Basic and acidic residues" evidence="2">
    <location>
        <begin position="59"/>
        <end position="79"/>
    </location>
</feature>
<feature type="compositionally biased region" description="Acidic residues" evidence="2">
    <location>
        <begin position="143"/>
        <end position="156"/>
    </location>
</feature>
<dbReference type="AlphaFoldDB" id="A0ABD5MND1"/>
<feature type="compositionally biased region" description="Basic and acidic residues" evidence="2">
    <location>
        <begin position="127"/>
        <end position="142"/>
    </location>
</feature>
<protein>
    <submittedName>
        <fullName evidence="3">Uncharacterized protein</fullName>
    </submittedName>
</protein>
<dbReference type="Pfam" id="PF25254">
    <property type="entry name" value="DUF7856"/>
    <property type="match status" value="1"/>
</dbReference>
<keyword evidence="4" id="KW-1185">Reference proteome</keyword>
<feature type="region of interest" description="Disordered" evidence="2">
    <location>
        <begin position="58"/>
        <end position="96"/>
    </location>
</feature>